<dbReference type="Pfam" id="PF02470">
    <property type="entry name" value="MlaD"/>
    <property type="match status" value="1"/>
</dbReference>
<dbReference type="GO" id="GO:0005576">
    <property type="term" value="C:extracellular region"/>
    <property type="evidence" value="ECO:0007669"/>
    <property type="project" value="TreeGrafter"/>
</dbReference>
<dbReference type="PANTHER" id="PTHR33371:SF19">
    <property type="entry name" value="MCE-FAMILY PROTEIN MCE4A"/>
    <property type="match status" value="1"/>
</dbReference>
<gene>
    <name evidence="4" type="ORF">GCM10011489_22380</name>
</gene>
<dbReference type="GO" id="GO:0051701">
    <property type="term" value="P:biological process involved in interaction with host"/>
    <property type="evidence" value="ECO:0007669"/>
    <property type="project" value="TreeGrafter"/>
</dbReference>
<feature type="compositionally biased region" description="Basic and acidic residues" evidence="1">
    <location>
        <begin position="333"/>
        <end position="342"/>
    </location>
</feature>
<dbReference type="AlphaFoldDB" id="A0A916T933"/>
<dbReference type="Pfam" id="PF11887">
    <property type="entry name" value="Mce4_CUP1"/>
    <property type="match status" value="1"/>
</dbReference>
<reference evidence="4" key="2">
    <citation type="submission" date="2020-09" db="EMBL/GenBank/DDBJ databases">
        <authorList>
            <person name="Sun Q."/>
            <person name="Zhou Y."/>
        </authorList>
    </citation>
    <scope>NUCLEOTIDE SEQUENCE</scope>
    <source>
        <strain evidence="4">CGMCC 1.12827</strain>
    </source>
</reference>
<evidence type="ECO:0000259" key="2">
    <source>
        <dbReference type="Pfam" id="PF02470"/>
    </source>
</evidence>
<dbReference type="Proteomes" id="UP000621454">
    <property type="component" value="Unassembled WGS sequence"/>
</dbReference>
<name>A0A916T933_9ACTN</name>
<feature type="domain" description="Mce/MlaD" evidence="2">
    <location>
        <begin position="36"/>
        <end position="112"/>
    </location>
</feature>
<proteinExistence type="predicted"/>
<dbReference type="InterPro" id="IPR005693">
    <property type="entry name" value="Mce"/>
</dbReference>
<dbReference type="InterPro" id="IPR024516">
    <property type="entry name" value="Mce_C"/>
</dbReference>
<organism evidence="4 5">
    <name type="scientific">Gordonia jinhuaensis</name>
    <dbReference type="NCBI Taxonomy" id="1517702"/>
    <lineage>
        <taxon>Bacteria</taxon>
        <taxon>Bacillati</taxon>
        <taxon>Actinomycetota</taxon>
        <taxon>Actinomycetes</taxon>
        <taxon>Mycobacteriales</taxon>
        <taxon>Gordoniaceae</taxon>
        <taxon>Gordonia</taxon>
    </lineage>
</organism>
<feature type="region of interest" description="Disordered" evidence="1">
    <location>
        <begin position="325"/>
        <end position="403"/>
    </location>
</feature>
<accession>A0A916T933</accession>
<dbReference type="PANTHER" id="PTHR33371">
    <property type="entry name" value="INTERMEMBRANE PHOSPHOLIPID TRANSPORT SYSTEM BINDING PROTEIN MLAD-RELATED"/>
    <property type="match status" value="1"/>
</dbReference>
<dbReference type="InterPro" id="IPR003399">
    <property type="entry name" value="Mce/MlaD"/>
</dbReference>
<evidence type="ECO:0000256" key="1">
    <source>
        <dbReference type="SAM" id="MobiDB-lite"/>
    </source>
</evidence>
<dbReference type="RefSeq" id="WP_188586674.1">
    <property type="nucleotide sequence ID" value="NZ_BMGC01000014.1"/>
</dbReference>
<feature type="domain" description="Mammalian cell entry C-terminal" evidence="3">
    <location>
        <begin position="123"/>
        <end position="342"/>
    </location>
</feature>
<dbReference type="InterPro" id="IPR052336">
    <property type="entry name" value="MlaD_Phospholipid_Transporter"/>
</dbReference>
<evidence type="ECO:0000313" key="5">
    <source>
        <dbReference type="Proteomes" id="UP000621454"/>
    </source>
</evidence>
<sequence>MVVRRRLLGVLFFVVVALFIAGTILKFNNTFTSYTKVDLVTDTAGNSLPPKADVKARGLIVGQVGTISTDENTGQVTVQLKLDPDKATLLPRDTTARILPKTLFGERYVALQVPTGQEGTGSDHLSSGSTIREDASGNALEIQELFDELLPVLQAIPPQDLNVTLGALSQALDGNGEKIGVTIDQLNTIFSRVNANMPALQGTLRGLASFSKTYSTALPDVIDALDTLRTTSNTLVAKQNDLRNLISSLTKASVETTGFLQTNRTDLLDLTIKSEPLLTALAKYSPAFGCTFKNFAGLVPEASRIVGSGTKNPGVHVNLQFVNPRGRYLPNQDEPRIFDTERPPTCYSPPTNGHPFPQYPGGSLNDGSYQPPSRNPGPRTMPSLQSPQFSPTPAGTVSQSVYSDPRNRLAMKAIVATEAGEDPGQVPDWIGTLMAPAMSGAEVTIK</sequence>
<dbReference type="EMBL" id="BMGC01000014">
    <property type="protein sequence ID" value="GGB33805.1"/>
    <property type="molecule type" value="Genomic_DNA"/>
</dbReference>
<evidence type="ECO:0000313" key="4">
    <source>
        <dbReference type="EMBL" id="GGB33805.1"/>
    </source>
</evidence>
<evidence type="ECO:0000259" key="3">
    <source>
        <dbReference type="Pfam" id="PF11887"/>
    </source>
</evidence>
<comment type="caution">
    <text evidence="4">The sequence shown here is derived from an EMBL/GenBank/DDBJ whole genome shotgun (WGS) entry which is preliminary data.</text>
</comment>
<protein>
    <submittedName>
        <fullName evidence="4">ABC transporter substrate-binding protein</fullName>
    </submittedName>
</protein>
<feature type="compositionally biased region" description="Polar residues" evidence="1">
    <location>
        <begin position="382"/>
        <end position="402"/>
    </location>
</feature>
<dbReference type="NCBIfam" id="TIGR00996">
    <property type="entry name" value="Mtu_fam_mce"/>
    <property type="match status" value="1"/>
</dbReference>
<keyword evidence="5" id="KW-1185">Reference proteome</keyword>
<reference evidence="4" key="1">
    <citation type="journal article" date="2014" name="Int. J. Syst. Evol. Microbiol.">
        <title>Complete genome sequence of Corynebacterium casei LMG S-19264T (=DSM 44701T), isolated from a smear-ripened cheese.</title>
        <authorList>
            <consortium name="US DOE Joint Genome Institute (JGI-PGF)"/>
            <person name="Walter F."/>
            <person name="Albersmeier A."/>
            <person name="Kalinowski J."/>
            <person name="Ruckert C."/>
        </authorList>
    </citation>
    <scope>NUCLEOTIDE SEQUENCE</scope>
    <source>
        <strain evidence="4">CGMCC 1.12827</strain>
    </source>
</reference>